<dbReference type="AlphaFoldDB" id="A0A413H209"/>
<keyword evidence="2" id="KW-0808">Transferase</keyword>
<name>A0A413H209_9BACE</name>
<dbReference type="PANTHER" id="PTHR38474:SF2">
    <property type="entry name" value="CHLORAMPHENICOL ACETYLTRANSFERASE"/>
    <property type="match status" value="1"/>
</dbReference>
<dbReference type="Gene3D" id="3.30.559.10">
    <property type="entry name" value="Chloramphenicol acetyltransferase-like domain"/>
    <property type="match status" value="1"/>
</dbReference>
<dbReference type="PANTHER" id="PTHR38474">
    <property type="entry name" value="SLR0299 PROTEIN"/>
    <property type="match status" value="1"/>
</dbReference>
<evidence type="ECO:0000313" key="3">
    <source>
        <dbReference type="Proteomes" id="UP000286075"/>
    </source>
</evidence>
<dbReference type="SMART" id="SM01059">
    <property type="entry name" value="CAT"/>
    <property type="match status" value="1"/>
</dbReference>
<dbReference type="Proteomes" id="UP000286075">
    <property type="component" value="Unassembled WGS sequence"/>
</dbReference>
<dbReference type="InterPro" id="IPR001707">
    <property type="entry name" value="Cmp_AcTrfase"/>
</dbReference>
<dbReference type="Pfam" id="PF00302">
    <property type="entry name" value="CAT"/>
    <property type="match status" value="1"/>
</dbReference>
<feature type="active site" description="Proton acceptor" evidence="1">
    <location>
        <position position="190"/>
    </location>
</feature>
<evidence type="ECO:0000313" key="2">
    <source>
        <dbReference type="EMBL" id="RGX77511.1"/>
    </source>
</evidence>
<accession>A0A413H209</accession>
<protein>
    <submittedName>
        <fullName evidence="2">Type A chloramphenicol O-acetyltransferase</fullName>
    </submittedName>
</protein>
<dbReference type="PIRSF" id="PIRSF000440">
    <property type="entry name" value="CAT"/>
    <property type="match status" value="1"/>
</dbReference>
<comment type="caution">
    <text evidence="2">The sequence shown here is derived from an EMBL/GenBank/DDBJ whole genome shotgun (WGS) entry which is preliminary data.</text>
</comment>
<dbReference type="InterPro" id="IPR023213">
    <property type="entry name" value="CAT-like_dom_sf"/>
</dbReference>
<dbReference type="NCBIfam" id="NF000491">
    <property type="entry name" value="chloram_CatA"/>
    <property type="match status" value="1"/>
</dbReference>
<dbReference type="EMBL" id="QSCF01000026">
    <property type="protein sequence ID" value="RGX77511.1"/>
    <property type="molecule type" value="Genomic_DNA"/>
</dbReference>
<dbReference type="OrthoDB" id="9801766at2"/>
<dbReference type="SUPFAM" id="SSF52777">
    <property type="entry name" value="CoA-dependent acyltransferases"/>
    <property type="match status" value="1"/>
</dbReference>
<proteinExistence type="predicted"/>
<reference evidence="2 3" key="1">
    <citation type="submission" date="2018-08" db="EMBL/GenBank/DDBJ databases">
        <title>A genome reference for cultivated species of the human gut microbiota.</title>
        <authorList>
            <person name="Zou Y."/>
            <person name="Xue W."/>
            <person name="Luo G."/>
        </authorList>
    </citation>
    <scope>NUCLEOTIDE SEQUENCE [LARGE SCALE GENOMIC DNA]</scope>
    <source>
        <strain evidence="2 3">OF03-9BH</strain>
    </source>
</reference>
<sequence>MKFNRIDIEKWNRKEYYIHYMNELRCTYSLTVNIDITGLRAAVKKLGKRIYPVQIYMIATVVNQYEEFRMDTDSDEELGYWSEVNPCYTVFNKDSETFSSIWTNYNCVFSLFYDSCIEDIDRYSQSVSLRPKLNEPSNSFMISALPWVNFTGFNINVFNEGRYLPPIFTIGKFIETGTSVLMPLSIQAHHAVCDGVHVGRFVQALQELSSNYKEWLL</sequence>
<organism evidence="2 3">
    <name type="scientific">Bacteroides stercorirosoris</name>
    <dbReference type="NCBI Taxonomy" id="871324"/>
    <lineage>
        <taxon>Bacteria</taxon>
        <taxon>Pseudomonadati</taxon>
        <taxon>Bacteroidota</taxon>
        <taxon>Bacteroidia</taxon>
        <taxon>Bacteroidales</taxon>
        <taxon>Bacteroidaceae</taxon>
        <taxon>Bacteroides</taxon>
    </lineage>
</organism>
<evidence type="ECO:0000256" key="1">
    <source>
        <dbReference type="PIRSR" id="PIRSR000440-1"/>
    </source>
</evidence>
<gene>
    <name evidence="2" type="primary">catA</name>
    <name evidence="2" type="ORF">DXA68_15500</name>
</gene>
<dbReference type="GO" id="GO:0008811">
    <property type="term" value="F:chloramphenicol O-acetyltransferase activity"/>
    <property type="evidence" value="ECO:0007669"/>
    <property type="project" value="InterPro"/>
</dbReference>